<evidence type="ECO:0000313" key="6">
    <source>
        <dbReference type="EMBL" id="MBB3993726.1"/>
    </source>
</evidence>
<keyword evidence="7" id="KW-1185">Reference proteome</keyword>
<keyword evidence="3 5" id="KW-1133">Transmembrane helix</keyword>
<feature type="transmembrane region" description="Helical" evidence="5">
    <location>
        <begin position="66"/>
        <end position="91"/>
    </location>
</feature>
<keyword evidence="4 5" id="KW-0472">Membrane</keyword>
<gene>
    <name evidence="6" type="ORF">GGR95_001357</name>
</gene>
<evidence type="ECO:0000256" key="1">
    <source>
        <dbReference type="ARBA" id="ARBA00004370"/>
    </source>
</evidence>
<keyword evidence="2 5" id="KW-0812">Transmembrane</keyword>
<dbReference type="RefSeq" id="WP_246423311.1">
    <property type="nucleotide sequence ID" value="NZ_JACIEI010000003.1"/>
</dbReference>
<evidence type="ECO:0000256" key="3">
    <source>
        <dbReference type="ARBA" id="ARBA00022989"/>
    </source>
</evidence>
<dbReference type="AlphaFoldDB" id="A0A7W6E2S2"/>
<organism evidence="6 7">
    <name type="scientific">Sulfitobacter undariae</name>
    <dbReference type="NCBI Taxonomy" id="1563671"/>
    <lineage>
        <taxon>Bacteria</taxon>
        <taxon>Pseudomonadati</taxon>
        <taxon>Pseudomonadota</taxon>
        <taxon>Alphaproteobacteria</taxon>
        <taxon>Rhodobacterales</taxon>
        <taxon>Roseobacteraceae</taxon>
        <taxon>Sulfitobacter</taxon>
    </lineage>
</organism>
<dbReference type="SUPFAM" id="SSF161084">
    <property type="entry name" value="MAPEG domain-like"/>
    <property type="match status" value="1"/>
</dbReference>
<reference evidence="6 7" key="1">
    <citation type="submission" date="2020-08" db="EMBL/GenBank/DDBJ databases">
        <title>Genomic Encyclopedia of Type Strains, Phase IV (KMG-IV): sequencing the most valuable type-strain genomes for metagenomic binning, comparative biology and taxonomic classification.</title>
        <authorList>
            <person name="Goeker M."/>
        </authorList>
    </citation>
    <scope>NUCLEOTIDE SEQUENCE [LARGE SCALE GENOMIC DNA]</scope>
    <source>
        <strain evidence="6 7">DSM 102234</strain>
    </source>
</reference>
<dbReference type="InterPro" id="IPR001129">
    <property type="entry name" value="Membr-assoc_MAPEG"/>
</dbReference>
<dbReference type="InterPro" id="IPR023352">
    <property type="entry name" value="MAPEG-like_dom_sf"/>
</dbReference>
<name>A0A7W6E2S2_9RHOB</name>
<sequence length="133" mass="14312">MFEAYNHAIAALALWAVLVSVLAGYSTTGRTAEKRCDCGKPKRDYSDPAYRRERAFMNAVENSGPFIAVTVAAILVGAAPFWVNLFASLFIAARVAMAIVHIATVNQPARSLFFAFGLLMIAAQAVLVLLAAF</sequence>
<dbReference type="Gene3D" id="1.20.120.550">
    <property type="entry name" value="Membrane associated eicosanoid/glutathione metabolism-like domain"/>
    <property type="match status" value="1"/>
</dbReference>
<dbReference type="Pfam" id="PF01124">
    <property type="entry name" value="MAPEG"/>
    <property type="match status" value="1"/>
</dbReference>
<dbReference type="GO" id="GO:0016020">
    <property type="term" value="C:membrane"/>
    <property type="evidence" value="ECO:0007669"/>
    <property type="project" value="UniProtKB-SubCell"/>
</dbReference>
<dbReference type="Proteomes" id="UP000530268">
    <property type="component" value="Unassembled WGS sequence"/>
</dbReference>
<accession>A0A7W6E2S2</accession>
<evidence type="ECO:0000256" key="4">
    <source>
        <dbReference type="ARBA" id="ARBA00023136"/>
    </source>
</evidence>
<evidence type="ECO:0000256" key="2">
    <source>
        <dbReference type="ARBA" id="ARBA00022692"/>
    </source>
</evidence>
<comment type="caution">
    <text evidence="6">The sequence shown here is derived from an EMBL/GenBank/DDBJ whole genome shotgun (WGS) entry which is preliminary data.</text>
</comment>
<dbReference type="EMBL" id="JACIEI010000003">
    <property type="protein sequence ID" value="MBB3993726.1"/>
    <property type="molecule type" value="Genomic_DNA"/>
</dbReference>
<proteinExistence type="predicted"/>
<evidence type="ECO:0000313" key="7">
    <source>
        <dbReference type="Proteomes" id="UP000530268"/>
    </source>
</evidence>
<comment type="subcellular location">
    <subcellularLocation>
        <location evidence="1">Membrane</location>
    </subcellularLocation>
</comment>
<protein>
    <submittedName>
        <fullName evidence="6">Putative MAPEG superfamily protein</fullName>
    </submittedName>
</protein>
<feature type="transmembrane region" description="Helical" evidence="5">
    <location>
        <begin position="112"/>
        <end position="132"/>
    </location>
</feature>
<evidence type="ECO:0000256" key="5">
    <source>
        <dbReference type="SAM" id="Phobius"/>
    </source>
</evidence>